<reference evidence="2 3" key="1">
    <citation type="submission" date="2012-10" db="EMBL/GenBank/DDBJ databases">
        <authorList>
            <person name="Harkins D.M."/>
            <person name="Durkin A.S."/>
            <person name="Brinkac L.M."/>
            <person name="Selengut J.D."/>
            <person name="Sanka R."/>
            <person name="DePew J."/>
            <person name="Purushe J."/>
            <person name="Peacock S.J."/>
            <person name="Thaipadungpanit J."/>
            <person name="Wuthiekanun V.W."/>
            <person name="Day N.P."/>
            <person name="Vinetz J.M."/>
            <person name="Sutton G.G."/>
            <person name="Nelson W.C."/>
            <person name="Fouts D.E."/>
        </authorList>
    </citation>
    <scope>NUCLEOTIDE SEQUENCE [LARGE SCALE GENOMIC DNA]</scope>
    <source>
        <strain evidence="2 3">H1</strain>
    </source>
</reference>
<organism evidence="2 3">
    <name type="scientific">Leptospira kirschneri str. H1</name>
    <dbReference type="NCBI Taxonomy" id="1049966"/>
    <lineage>
        <taxon>Bacteria</taxon>
        <taxon>Pseudomonadati</taxon>
        <taxon>Spirochaetota</taxon>
        <taxon>Spirochaetia</taxon>
        <taxon>Leptospirales</taxon>
        <taxon>Leptospiraceae</taxon>
        <taxon>Leptospira</taxon>
    </lineage>
</organism>
<evidence type="ECO:0000313" key="2">
    <source>
        <dbReference type="EMBL" id="EKO16290.1"/>
    </source>
</evidence>
<proteinExistence type="predicted"/>
<name>A0A0E2B613_9LEPT</name>
<dbReference type="AlphaFoldDB" id="A0A0E2B613"/>
<dbReference type="Proteomes" id="UP000006253">
    <property type="component" value="Unassembled WGS sequence"/>
</dbReference>
<keyword evidence="1" id="KW-0812">Transmembrane</keyword>
<dbReference type="Pfam" id="PF06674">
    <property type="entry name" value="DUF1176"/>
    <property type="match status" value="1"/>
</dbReference>
<dbReference type="InterPro" id="IPR009560">
    <property type="entry name" value="DUF1176"/>
</dbReference>
<evidence type="ECO:0000313" key="3">
    <source>
        <dbReference type="Proteomes" id="UP000006253"/>
    </source>
</evidence>
<accession>A0A0E2B613</accession>
<dbReference type="EMBL" id="AHMY02000029">
    <property type="protein sequence ID" value="EKO16290.1"/>
    <property type="molecule type" value="Genomic_DNA"/>
</dbReference>
<gene>
    <name evidence="2" type="ORF">LEP1GSC081_1912</name>
</gene>
<keyword evidence="1" id="KW-1133">Transmembrane helix</keyword>
<dbReference type="RefSeq" id="WP_004765063.1">
    <property type="nucleotide sequence ID" value="NZ_AHMY02000029.1"/>
</dbReference>
<feature type="transmembrane region" description="Helical" evidence="1">
    <location>
        <begin position="12"/>
        <end position="30"/>
    </location>
</feature>
<sequence>MYSHILKSKRFILVLLCCAILIFVGVKIFISEKEWITQKSGFKRTSIHWPKDCDFIAHIPEERNKYPELICADALDQLRAQLPNDCQYNELALDEDGIMSYHLYADFLGYSPIQFFPLSEGKFLVELLCLSTTYNRYNVYFIYDENSIPAKTKILTFQTFNFEEKNGFVHKESFESQSIVRFFKPESKEFVSFIKMRGMGDCGTYFRYGLSETEKPILKEVRVKLECDGLYSYSADDIPLKWTEISIEPSFWNRLFGVN</sequence>
<evidence type="ECO:0000256" key="1">
    <source>
        <dbReference type="SAM" id="Phobius"/>
    </source>
</evidence>
<keyword evidence="1" id="KW-0472">Membrane</keyword>
<comment type="caution">
    <text evidence="2">The sequence shown here is derived from an EMBL/GenBank/DDBJ whole genome shotgun (WGS) entry which is preliminary data.</text>
</comment>
<protein>
    <submittedName>
        <fullName evidence="2">PF06674 domain protein</fullName>
    </submittedName>
</protein>